<reference evidence="2" key="2">
    <citation type="submission" date="2020-09" db="EMBL/GenBank/DDBJ databases">
        <authorList>
            <person name="Sun Q."/>
            <person name="Ohkuma M."/>
        </authorList>
    </citation>
    <scope>NUCLEOTIDE SEQUENCE</scope>
    <source>
        <strain evidence="2">JCM 4956</strain>
    </source>
</reference>
<organism evidence="2 3">
    <name type="scientific">Streptomyces fructofermentans</name>
    <dbReference type="NCBI Taxonomy" id="152141"/>
    <lineage>
        <taxon>Bacteria</taxon>
        <taxon>Bacillati</taxon>
        <taxon>Actinomycetota</taxon>
        <taxon>Actinomycetes</taxon>
        <taxon>Kitasatosporales</taxon>
        <taxon>Streptomycetaceae</taxon>
        <taxon>Streptomyces</taxon>
    </lineage>
</organism>
<dbReference type="InterPro" id="IPR036365">
    <property type="entry name" value="PGBD-like_sf"/>
</dbReference>
<comment type="caution">
    <text evidence="2">The sequence shown here is derived from an EMBL/GenBank/DDBJ whole genome shotgun (WGS) entry which is preliminary data.</text>
</comment>
<dbReference type="EMBL" id="BMWD01000007">
    <property type="protein sequence ID" value="GGX56048.1"/>
    <property type="molecule type" value="Genomic_DNA"/>
</dbReference>
<evidence type="ECO:0000313" key="3">
    <source>
        <dbReference type="Proteomes" id="UP000645555"/>
    </source>
</evidence>
<dbReference type="Proteomes" id="UP000645555">
    <property type="component" value="Unassembled WGS sequence"/>
</dbReference>
<accession>A0A918NBE1</accession>
<gene>
    <name evidence="2" type="ORF">GCM10010515_24250</name>
</gene>
<dbReference type="InterPro" id="IPR036366">
    <property type="entry name" value="PGBDSf"/>
</dbReference>
<feature type="domain" description="Peptidoglycan binding-like" evidence="1">
    <location>
        <begin position="84"/>
        <end position="151"/>
    </location>
</feature>
<sequence length="164" mass="17345">MTALRTVIGTVPDLEVLMYRAVTTLVAGLLVVGGAAFNASPAAAAIPTCNSAKAVPGYNNIYMRVPVHAATGSTVCALAQGNAGAGVLELQRALNKCFYQAYGSSRSYWPLVEDGDFGPNTKKALTEAQDHHTDVPEDIDGVYGPITRDLLLWRLASGNGCWFN</sequence>
<dbReference type="RefSeq" id="WP_190035445.1">
    <property type="nucleotide sequence ID" value="NZ_BMWD01000007.1"/>
</dbReference>
<evidence type="ECO:0000259" key="1">
    <source>
        <dbReference type="Pfam" id="PF01471"/>
    </source>
</evidence>
<protein>
    <recommendedName>
        <fullName evidence="1">Peptidoglycan binding-like domain-containing protein</fullName>
    </recommendedName>
</protein>
<dbReference type="Pfam" id="PF01471">
    <property type="entry name" value="PG_binding_1"/>
    <property type="match status" value="1"/>
</dbReference>
<dbReference type="AlphaFoldDB" id="A0A918NBE1"/>
<name>A0A918NBE1_9ACTN</name>
<proteinExistence type="predicted"/>
<keyword evidence="3" id="KW-1185">Reference proteome</keyword>
<reference evidence="2" key="1">
    <citation type="journal article" date="2014" name="Int. J. Syst. Evol. Microbiol.">
        <title>Complete genome sequence of Corynebacterium casei LMG S-19264T (=DSM 44701T), isolated from a smear-ripened cheese.</title>
        <authorList>
            <consortium name="US DOE Joint Genome Institute (JGI-PGF)"/>
            <person name="Walter F."/>
            <person name="Albersmeier A."/>
            <person name="Kalinowski J."/>
            <person name="Ruckert C."/>
        </authorList>
    </citation>
    <scope>NUCLEOTIDE SEQUENCE</scope>
    <source>
        <strain evidence="2">JCM 4956</strain>
    </source>
</reference>
<dbReference type="InterPro" id="IPR002477">
    <property type="entry name" value="Peptidoglycan-bd-like"/>
</dbReference>
<evidence type="ECO:0000313" key="2">
    <source>
        <dbReference type="EMBL" id="GGX56048.1"/>
    </source>
</evidence>
<dbReference type="SUPFAM" id="SSF47090">
    <property type="entry name" value="PGBD-like"/>
    <property type="match status" value="1"/>
</dbReference>
<dbReference type="Gene3D" id="1.10.101.10">
    <property type="entry name" value="PGBD-like superfamily/PGBD"/>
    <property type="match status" value="1"/>
</dbReference>